<sequence>MSGDNPAKTVDKEIKSTPQWIHDPSSIYYFHPYEGPGMSLTTYVLTGDNYDVWAKVILNGLEGKNKLGFVNGQYPPPGDKVSSEYDAWRANNSTIYGWLFNSTYSLRDVVRFEGAILHCQRTENSSVEN</sequence>
<dbReference type="AlphaFoldDB" id="A0AAV3RVD5"/>
<evidence type="ECO:0000313" key="3">
    <source>
        <dbReference type="Proteomes" id="UP001454036"/>
    </source>
</evidence>
<name>A0AAV3RVD5_LITER</name>
<dbReference type="PANTHER" id="PTHR37610:SF96">
    <property type="entry name" value="RETROTRANSPOSON COPIA-LIKE N-TERMINAL DOMAIN-CONTAINING PROTEIN"/>
    <property type="match status" value="1"/>
</dbReference>
<evidence type="ECO:0000313" key="2">
    <source>
        <dbReference type="EMBL" id="GAA0185706.1"/>
    </source>
</evidence>
<proteinExistence type="predicted"/>
<keyword evidence="3" id="KW-1185">Reference proteome</keyword>
<dbReference type="EMBL" id="BAABME010012979">
    <property type="protein sequence ID" value="GAA0185706.1"/>
    <property type="molecule type" value="Genomic_DNA"/>
</dbReference>
<dbReference type="Proteomes" id="UP001454036">
    <property type="component" value="Unassembled WGS sequence"/>
</dbReference>
<dbReference type="InterPro" id="IPR029472">
    <property type="entry name" value="Copia-like_N"/>
</dbReference>
<protein>
    <recommendedName>
        <fullName evidence="1">Retrotransposon Copia-like N-terminal domain-containing protein</fullName>
    </recommendedName>
</protein>
<dbReference type="Pfam" id="PF14244">
    <property type="entry name" value="Retrotran_gag_3"/>
    <property type="match status" value="1"/>
</dbReference>
<accession>A0AAV3RVD5</accession>
<evidence type="ECO:0000259" key="1">
    <source>
        <dbReference type="Pfam" id="PF14244"/>
    </source>
</evidence>
<gene>
    <name evidence="2" type="ORF">LIER_32994</name>
</gene>
<feature type="domain" description="Retrotransposon Copia-like N-terminal" evidence="1">
    <location>
        <begin position="31"/>
        <end position="77"/>
    </location>
</feature>
<organism evidence="2 3">
    <name type="scientific">Lithospermum erythrorhizon</name>
    <name type="common">Purple gromwell</name>
    <name type="synonym">Lithospermum officinale var. erythrorhizon</name>
    <dbReference type="NCBI Taxonomy" id="34254"/>
    <lineage>
        <taxon>Eukaryota</taxon>
        <taxon>Viridiplantae</taxon>
        <taxon>Streptophyta</taxon>
        <taxon>Embryophyta</taxon>
        <taxon>Tracheophyta</taxon>
        <taxon>Spermatophyta</taxon>
        <taxon>Magnoliopsida</taxon>
        <taxon>eudicotyledons</taxon>
        <taxon>Gunneridae</taxon>
        <taxon>Pentapetalae</taxon>
        <taxon>asterids</taxon>
        <taxon>lamiids</taxon>
        <taxon>Boraginales</taxon>
        <taxon>Boraginaceae</taxon>
        <taxon>Boraginoideae</taxon>
        <taxon>Lithospermeae</taxon>
        <taxon>Lithospermum</taxon>
    </lineage>
</organism>
<dbReference type="PANTHER" id="PTHR37610">
    <property type="entry name" value="CCHC-TYPE DOMAIN-CONTAINING PROTEIN"/>
    <property type="match status" value="1"/>
</dbReference>
<comment type="caution">
    <text evidence="2">The sequence shown here is derived from an EMBL/GenBank/DDBJ whole genome shotgun (WGS) entry which is preliminary data.</text>
</comment>
<reference evidence="2 3" key="1">
    <citation type="submission" date="2024-01" db="EMBL/GenBank/DDBJ databases">
        <title>The complete chloroplast genome sequence of Lithospermum erythrorhizon: insights into the phylogenetic relationship among Boraginaceae species and the maternal lineages of purple gromwells.</title>
        <authorList>
            <person name="Okada T."/>
            <person name="Watanabe K."/>
        </authorList>
    </citation>
    <scope>NUCLEOTIDE SEQUENCE [LARGE SCALE GENOMIC DNA]</scope>
</reference>